<dbReference type="InterPro" id="IPR006619">
    <property type="entry name" value="PGRP_domain_met/bac"/>
</dbReference>
<dbReference type="EMBL" id="JACXAJ010000002">
    <property type="protein sequence ID" value="MBD1396645.1"/>
    <property type="molecule type" value="Genomic_DNA"/>
</dbReference>
<dbReference type="PANTHER" id="PTHR11022:SF41">
    <property type="entry name" value="PEPTIDOGLYCAN-RECOGNITION PROTEIN LC-RELATED"/>
    <property type="match status" value="1"/>
</dbReference>
<dbReference type="SMART" id="SM00701">
    <property type="entry name" value="PGRP"/>
    <property type="match status" value="1"/>
</dbReference>
<sequence length="205" mass="22654">MMKLVILLVLVGAFFSCQRPAAATEPLIPEGITYLTREAWGAHAPVLSMRPHQLTRLTIHHTATSQLPDRTLADKLRSLQKFSQQESPLADGRMKPAWADIPYHLYVDVHGEVGEARDLNYAGDSNTSYDPAGHLLIVVEGNFEKEDITPAQMKTLEKLLPALAKKYGITADSLGAHKDFADTACPGARLYGELPHFRRLLTGQQ</sequence>
<dbReference type="Proteomes" id="UP000625551">
    <property type="component" value="Unassembled WGS sequence"/>
</dbReference>
<reference evidence="5 6" key="1">
    <citation type="submission" date="2020-09" db="EMBL/GenBank/DDBJ databases">
        <title>Genome sequencing and assembly of Pontibacter sp.</title>
        <authorList>
            <person name="Chhetri G."/>
        </authorList>
    </citation>
    <scope>NUCLEOTIDE SEQUENCE [LARGE SCALE GENOMIC DNA]</scope>
    <source>
        <strain evidence="5 6">JH31</strain>
    </source>
</reference>
<dbReference type="Gene3D" id="3.40.80.10">
    <property type="entry name" value="Peptidoglycan recognition protein-like"/>
    <property type="match status" value="1"/>
</dbReference>
<keyword evidence="2" id="KW-0732">Signal</keyword>
<dbReference type="InterPro" id="IPR002502">
    <property type="entry name" value="Amidase_domain"/>
</dbReference>
<gene>
    <name evidence="5" type="ORF">H9Q13_05660</name>
</gene>
<evidence type="ECO:0000259" key="3">
    <source>
        <dbReference type="SMART" id="SM00644"/>
    </source>
</evidence>
<feature type="domain" description="Peptidoglycan recognition protein family" evidence="4">
    <location>
        <begin position="32"/>
        <end position="178"/>
    </location>
</feature>
<dbReference type="PROSITE" id="PS51257">
    <property type="entry name" value="PROKAR_LIPOPROTEIN"/>
    <property type="match status" value="1"/>
</dbReference>
<feature type="domain" description="N-acetylmuramoyl-L-alanine amidase" evidence="3">
    <location>
        <begin position="44"/>
        <end position="187"/>
    </location>
</feature>
<evidence type="ECO:0000259" key="4">
    <source>
        <dbReference type="SMART" id="SM00701"/>
    </source>
</evidence>
<keyword evidence="6" id="KW-1185">Reference proteome</keyword>
<protein>
    <submittedName>
        <fullName evidence="5">N-acetylmuramoyl-L-alanine amidase</fullName>
    </submittedName>
</protein>
<accession>A0ABR7XEC8</accession>
<comment type="similarity">
    <text evidence="1">Belongs to the N-acetylmuramoyl-L-alanine amidase 2 family.</text>
</comment>
<dbReference type="Pfam" id="PF01510">
    <property type="entry name" value="Amidase_2"/>
    <property type="match status" value="1"/>
</dbReference>
<name>A0ABR7XEC8_9BACT</name>
<evidence type="ECO:0000256" key="1">
    <source>
        <dbReference type="ARBA" id="ARBA00007553"/>
    </source>
</evidence>
<dbReference type="InterPro" id="IPR015510">
    <property type="entry name" value="PGRP"/>
</dbReference>
<dbReference type="PANTHER" id="PTHR11022">
    <property type="entry name" value="PEPTIDOGLYCAN RECOGNITION PROTEIN"/>
    <property type="match status" value="1"/>
</dbReference>
<dbReference type="CDD" id="cd06583">
    <property type="entry name" value="PGRP"/>
    <property type="match status" value="1"/>
</dbReference>
<evidence type="ECO:0000313" key="5">
    <source>
        <dbReference type="EMBL" id="MBD1396645.1"/>
    </source>
</evidence>
<proteinExistence type="inferred from homology"/>
<dbReference type="SMART" id="SM00644">
    <property type="entry name" value="Ami_2"/>
    <property type="match status" value="1"/>
</dbReference>
<feature type="chain" id="PRO_5047091666" evidence="2">
    <location>
        <begin position="22"/>
        <end position="205"/>
    </location>
</feature>
<evidence type="ECO:0000313" key="6">
    <source>
        <dbReference type="Proteomes" id="UP000625551"/>
    </source>
</evidence>
<feature type="signal peptide" evidence="2">
    <location>
        <begin position="1"/>
        <end position="21"/>
    </location>
</feature>
<comment type="caution">
    <text evidence="5">The sequence shown here is derived from an EMBL/GenBank/DDBJ whole genome shotgun (WGS) entry which is preliminary data.</text>
</comment>
<dbReference type="SUPFAM" id="SSF55846">
    <property type="entry name" value="N-acetylmuramoyl-L-alanine amidase-like"/>
    <property type="match status" value="1"/>
</dbReference>
<evidence type="ECO:0000256" key="2">
    <source>
        <dbReference type="SAM" id="SignalP"/>
    </source>
</evidence>
<dbReference type="InterPro" id="IPR036505">
    <property type="entry name" value="Amidase/PGRP_sf"/>
</dbReference>
<organism evidence="5 6">
    <name type="scientific">Pontibacter aquaedesilientis</name>
    <dbReference type="NCBI Taxonomy" id="2766980"/>
    <lineage>
        <taxon>Bacteria</taxon>
        <taxon>Pseudomonadati</taxon>
        <taxon>Bacteroidota</taxon>
        <taxon>Cytophagia</taxon>
        <taxon>Cytophagales</taxon>
        <taxon>Hymenobacteraceae</taxon>
        <taxon>Pontibacter</taxon>
    </lineage>
</organism>